<sequence>MTADDATVSSGIPASPHPGITHITDITLALRLDPMDMIERNEAHAAHRLAVLRDLAGPSRHTQGKP</sequence>
<organism evidence="1 2">
    <name type="scientific">Leptothrix discophora</name>
    <dbReference type="NCBI Taxonomy" id="89"/>
    <lineage>
        <taxon>Bacteria</taxon>
        <taxon>Pseudomonadati</taxon>
        <taxon>Pseudomonadota</taxon>
        <taxon>Betaproteobacteria</taxon>
        <taxon>Burkholderiales</taxon>
        <taxon>Sphaerotilaceae</taxon>
        <taxon>Leptothrix</taxon>
    </lineage>
</organism>
<evidence type="ECO:0000313" key="1">
    <source>
        <dbReference type="EMBL" id="MDP4300683.1"/>
    </source>
</evidence>
<keyword evidence="2" id="KW-1185">Reference proteome</keyword>
<accession>A0ABT9G2J4</accession>
<comment type="caution">
    <text evidence="1">The sequence shown here is derived from an EMBL/GenBank/DDBJ whole genome shotgun (WGS) entry which is preliminary data.</text>
</comment>
<name>A0ABT9G2J4_LEPDI</name>
<evidence type="ECO:0000313" key="2">
    <source>
        <dbReference type="Proteomes" id="UP001235760"/>
    </source>
</evidence>
<reference evidence="1 2" key="1">
    <citation type="submission" date="2023-08" db="EMBL/GenBank/DDBJ databases">
        <authorList>
            <person name="Roldan D.M."/>
            <person name="Menes R.J."/>
        </authorList>
    </citation>
    <scope>NUCLEOTIDE SEQUENCE [LARGE SCALE GENOMIC DNA]</scope>
    <source>
        <strain evidence="1 2">CCM 2812</strain>
    </source>
</reference>
<dbReference type="EMBL" id="JAUZEE010000003">
    <property type="protein sequence ID" value="MDP4300683.1"/>
    <property type="molecule type" value="Genomic_DNA"/>
</dbReference>
<dbReference type="RefSeq" id="WP_305749221.1">
    <property type="nucleotide sequence ID" value="NZ_JAUZEE010000003.1"/>
</dbReference>
<proteinExistence type="predicted"/>
<gene>
    <name evidence="1" type="ORF">Q8X39_08545</name>
</gene>
<protein>
    <submittedName>
        <fullName evidence="1">Uncharacterized protein</fullName>
    </submittedName>
</protein>
<dbReference type="Proteomes" id="UP001235760">
    <property type="component" value="Unassembled WGS sequence"/>
</dbReference>